<protein>
    <submittedName>
        <fullName evidence="1">Uncharacterized protein</fullName>
    </submittedName>
</protein>
<reference evidence="1" key="1">
    <citation type="journal article" date="2014" name="Front. Microbiol.">
        <title>High frequency of phylogenetically diverse reductive dehalogenase-homologous genes in deep subseafloor sedimentary metagenomes.</title>
        <authorList>
            <person name="Kawai M."/>
            <person name="Futagami T."/>
            <person name="Toyoda A."/>
            <person name="Takaki Y."/>
            <person name="Nishi S."/>
            <person name="Hori S."/>
            <person name="Arai W."/>
            <person name="Tsubouchi T."/>
            <person name="Morono Y."/>
            <person name="Uchiyama I."/>
            <person name="Ito T."/>
            <person name="Fujiyama A."/>
            <person name="Inagaki F."/>
            <person name="Takami H."/>
        </authorList>
    </citation>
    <scope>NUCLEOTIDE SEQUENCE</scope>
    <source>
        <strain evidence="1">Expedition CK06-06</strain>
    </source>
</reference>
<comment type="caution">
    <text evidence="1">The sequence shown here is derived from an EMBL/GenBank/DDBJ whole genome shotgun (WGS) entry which is preliminary data.</text>
</comment>
<name>X0UXE4_9ZZZZ</name>
<dbReference type="EMBL" id="BARS01018318">
    <property type="protein sequence ID" value="GAF93125.1"/>
    <property type="molecule type" value="Genomic_DNA"/>
</dbReference>
<dbReference type="AlphaFoldDB" id="X0UXE4"/>
<gene>
    <name evidence="1" type="ORF">S01H1_29819</name>
</gene>
<proteinExistence type="predicted"/>
<evidence type="ECO:0000313" key="1">
    <source>
        <dbReference type="EMBL" id="GAF93125.1"/>
    </source>
</evidence>
<organism evidence="1">
    <name type="scientific">marine sediment metagenome</name>
    <dbReference type="NCBI Taxonomy" id="412755"/>
    <lineage>
        <taxon>unclassified sequences</taxon>
        <taxon>metagenomes</taxon>
        <taxon>ecological metagenomes</taxon>
    </lineage>
</organism>
<accession>X0UXE4</accession>
<sequence>MNLFLIRLTPGTEIGTAGADFDAFDGFLAAETRFVFPVIGLYELEIQSASARGIAVTIY</sequence>